<dbReference type="Gene3D" id="1.25.40.10">
    <property type="entry name" value="Tetratricopeptide repeat domain"/>
    <property type="match status" value="1"/>
</dbReference>
<feature type="repeat" description="TPR" evidence="1">
    <location>
        <begin position="1441"/>
        <end position="1474"/>
    </location>
</feature>
<dbReference type="GO" id="GO:0043531">
    <property type="term" value="F:ADP binding"/>
    <property type="evidence" value="ECO:0007669"/>
    <property type="project" value="InterPro"/>
</dbReference>
<keyword evidence="2" id="KW-0175">Coiled coil</keyword>
<keyword evidence="1" id="KW-0802">TPR repeat</keyword>
<gene>
    <name evidence="4" type="ORF">TRIADDRAFT_54126</name>
</gene>
<feature type="region of interest" description="Disordered" evidence="3">
    <location>
        <begin position="1572"/>
        <end position="1597"/>
    </location>
</feature>
<dbReference type="Gene3D" id="3.40.395.10">
    <property type="entry name" value="Adenoviral Proteinase, Chain A"/>
    <property type="match status" value="1"/>
</dbReference>
<evidence type="ECO:0000256" key="1">
    <source>
        <dbReference type="PROSITE-ProRule" id="PRU00339"/>
    </source>
</evidence>
<evidence type="ECO:0000256" key="3">
    <source>
        <dbReference type="SAM" id="MobiDB-lite"/>
    </source>
</evidence>
<sequence>MAGVLVTKLENRLKRDLVMSNASYVDKDVNLNYLYDEVHILQVWQSYILRELQQVRFYVGHTVDGTSQDGTLSHLLDNMSLSGRSGALLVTSDGQLYQCADYSISICGAVNYESNIQGGYDAVTSNLETVFKQIIEWNNLNPSASIISQKIIFPLQTHYNHWTLGCLILNFSGQSLLNKAEISVYDPFGEGSIRDSVKVKIENLLKEVFNSSNVQLDMKDNSDHIRQQYDGTSCGAITAENGKDLLNGGNERLQKQYCNHTSSNDLRLRHLKDVSTPQFAQRQWQAQYSDIKGDKEIQNKEQVKKSLIKWIQNLQVEDKYQVKMSFRALYNISKEMMKDKGENLFKRLAVLRKKEREKPNKKNQKESGNGETKTLNQSGLTTAEINEIEKYLPIPFGNPGQLDALSQTGVDPARLILTNLKKFFNNHKESLVQANIYSSILDGANQWQEGSRKFLEDFSKTYENYKNAGVASAKGTDHQTRQLKLKLFSFPSLNSLFQDCGCSNASCIQIENDITTIKSDDETAINLLRKQIILELEDDIAGLGQLVYTDSDYQTGLKELLDGKIIAQAQMFSLILSRKVTDLLVKSIDIYYQRQIGTKLHPPSQTGQAGAHLEENAQAYFLAFMITGTVDPILERDDYDSLTLQAAPQGFNTDDFVVTFGKESEGNRSRLLCQVKRSLKNGLGKAISQAWEDFDKPKKFNPKRDYIVFVTETHSGLDHLKQMISSAHSSSDDVNHFRNSIFGEVEKAYSNIHDIILEEACIDRHDGQINQKVFNFLLRVKILEFTQGHISNIKTIIGNYKNCNTDEALKTWNSLCKEVAKDNERAGIITREPLPERYEKLFAKIQNDPISDIDLFGEENFPPVDDYFTGRQKDLIKMKEKLFSPDPKKKEEEKKLLTLLGLGGVGKTYLALKFLHNAKDHHESIKCRLFFNADDEETLTNSYIELARHLNILSGKLQIVSQIRKVKGWLCNNTGWIILFDNATMKYKDLIKYIPQKGGYIVITTRCDSFDVNKIQIDIMTIEDSIELLEKEIGDFENVLEMNKDELNELVQLLDCLPLALVQAAGYIKFKYMKIRAYINLYKENYEKRKEMLEFNTPERPNQHIPVYLTWDMSFNVIKNTDYAENIITLCAYLSPNGIHESLLLPLTEGNHKALDEVLKTLFSLSLVKRIGYEVISIHKVLQEVIQVKQRQDEKHKQWIEKAIDILAEKFKWDRNKKDSIDLAKSLIVHITCALDLAKEANLNSNKITFLLHRIGVYYLDIESLNSLAEGYLRRSLEGNTGDSDIRKRTYRQLFKCLIRAENYTEAKEILEIILPADEKNYSIDDHCNLALLLMNSKGVLVVKAIIGYFTLSPSRHGSVEIYSGQKKREHLKEAQKQLGEARKKIEENNSHQNGAVHAKVLHYSGLCLYKQKQYNEAKSFFDNSLKLKRDYYNEDHFEIARTHHEIGRCYYIQKQYENSIKEFDEALRIRRKYYNSTQTLSTLIYLAKSYKNTGEVEKRKLAITLLEEGLKIQERLKLSLDITLILLAKISLDLNRREDCIRYIERISNKSKLSRELKSVGETDVINFSKQEPKLSTEEALTDNSENTDSVEISDD</sequence>
<dbReference type="eggNOG" id="ENOG502RWPY">
    <property type="taxonomic scope" value="Eukaryota"/>
</dbReference>
<proteinExistence type="predicted"/>
<dbReference type="PANTHER" id="PTHR46082:SF6">
    <property type="entry name" value="AAA+ ATPASE DOMAIN-CONTAINING PROTEIN-RELATED"/>
    <property type="match status" value="1"/>
</dbReference>
<keyword evidence="5" id="KW-1185">Reference proteome</keyword>
<dbReference type="EMBL" id="DS985243">
    <property type="protein sequence ID" value="EDV26290.1"/>
    <property type="molecule type" value="Genomic_DNA"/>
</dbReference>
<evidence type="ECO:0000313" key="4">
    <source>
        <dbReference type="EMBL" id="EDV26290.1"/>
    </source>
</evidence>
<dbReference type="InterPro" id="IPR027417">
    <property type="entry name" value="P-loop_NTPase"/>
</dbReference>
<dbReference type="PROSITE" id="PS50005">
    <property type="entry name" value="TPR"/>
    <property type="match status" value="2"/>
</dbReference>
<dbReference type="RefSeq" id="XP_002110286.1">
    <property type="nucleotide sequence ID" value="XM_002110250.1"/>
</dbReference>
<dbReference type="SUPFAM" id="SSF52540">
    <property type="entry name" value="P-loop containing nucleoside triphosphate hydrolases"/>
    <property type="match status" value="1"/>
</dbReference>
<dbReference type="InParanoid" id="B3RR66"/>
<dbReference type="Pfam" id="PF13424">
    <property type="entry name" value="TPR_12"/>
    <property type="match status" value="1"/>
</dbReference>
<dbReference type="InterPro" id="IPR053137">
    <property type="entry name" value="NLR-like"/>
</dbReference>
<dbReference type="OrthoDB" id="6088515at2759"/>
<dbReference type="InterPro" id="IPR019734">
    <property type="entry name" value="TPR_rpt"/>
</dbReference>
<dbReference type="GeneID" id="6752033"/>
<feature type="compositionally biased region" description="Basic and acidic residues" evidence="3">
    <location>
        <begin position="353"/>
        <end position="365"/>
    </location>
</feature>
<organism evidence="4 5">
    <name type="scientific">Trichoplax adhaerens</name>
    <name type="common">Trichoplax reptans</name>
    <dbReference type="NCBI Taxonomy" id="10228"/>
    <lineage>
        <taxon>Eukaryota</taxon>
        <taxon>Metazoa</taxon>
        <taxon>Placozoa</taxon>
        <taxon>Uniplacotomia</taxon>
        <taxon>Trichoplacea</taxon>
        <taxon>Trichoplacidae</taxon>
        <taxon>Trichoplax</taxon>
    </lineage>
</organism>
<feature type="coiled-coil region" evidence="2">
    <location>
        <begin position="1012"/>
        <end position="1046"/>
    </location>
</feature>
<dbReference type="SMART" id="SM00028">
    <property type="entry name" value="TPR"/>
    <property type="match status" value="2"/>
</dbReference>
<reference evidence="4 5" key="1">
    <citation type="journal article" date="2008" name="Nature">
        <title>The Trichoplax genome and the nature of placozoans.</title>
        <authorList>
            <person name="Srivastava M."/>
            <person name="Begovic E."/>
            <person name="Chapman J."/>
            <person name="Putnam N.H."/>
            <person name="Hellsten U."/>
            <person name="Kawashima T."/>
            <person name="Kuo A."/>
            <person name="Mitros T."/>
            <person name="Salamov A."/>
            <person name="Carpenter M.L."/>
            <person name="Signorovitch A.Y."/>
            <person name="Moreno M.A."/>
            <person name="Kamm K."/>
            <person name="Grimwood J."/>
            <person name="Schmutz J."/>
            <person name="Shapiro H."/>
            <person name="Grigoriev I.V."/>
            <person name="Buss L.W."/>
            <person name="Schierwater B."/>
            <person name="Dellaporta S.L."/>
            <person name="Rokhsar D.S."/>
        </authorList>
    </citation>
    <scope>NUCLEOTIDE SEQUENCE [LARGE SCALE GENOMIC DNA]</scope>
    <source>
        <strain evidence="4 5">Grell-BS-1999</strain>
    </source>
</reference>
<evidence type="ECO:0000313" key="5">
    <source>
        <dbReference type="Proteomes" id="UP000009022"/>
    </source>
</evidence>
<feature type="region of interest" description="Disordered" evidence="3">
    <location>
        <begin position="353"/>
        <end position="379"/>
    </location>
</feature>
<name>B3RR66_TRIAD</name>
<dbReference type="Proteomes" id="UP000009022">
    <property type="component" value="Unassembled WGS sequence"/>
</dbReference>
<protein>
    <submittedName>
        <fullName evidence="4">Uncharacterized protein</fullName>
    </submittedName>
</protein>
<dbReference type="HOGENOM" id="CLU_244443_0_0_1"/>
<dbReference type="SUPFAM" id="SSF48452">
    <property type="entry name" value="TPR-like"/>
    <property type="match status" value="2"/>
</dbReference>
<dbReference type="KEGG" id="tad:TRIADDRAFT_54126"/>
<dbReference type="CTD" id="6752033"/>
<feature type="compositionally biased region" description="Polar residues" evidence="3">
    <location>
        <begin position="367"/>
        <end position="379"/>
    </location>
</feature>
<feature type="repeat" description="TPR" evidence="1">
    <location>
        <begin position="1399"/>
        <end position="1432"/>
    </location>
</feature>
<dbReference type="Gene3D" id="3.40.50.300">
    <property type="entry name" value="P-loop containing nucleotide triphosphate hydrolases"/>
    <property type="match status" value="1"/>
</dbReference>
<dbReference type="PhylomeDB" id="B3RR66"/>
<dbReference type="InterPro" id="IPR011990">
    <property type="entry name" value="TPR-like_helical_dom_sf"/>
</dbReference>
<evidence type="ECO:0000256" key="2">
    <source>
        <dbReference type="SAM" id="Coils"/>
    </source>
</evidence>
<feature type="compositionally biased region" description="Polar residues" evidence="3">
    <location>
        <begin position="1583"/>
        <end position="1597"/>
    </location>
</feature>
<dbReference type="PANTHER" id="PTHR46082">
    <property type="entry name" value="ATP/GTP-BINDING PROTEIN-RELATED"/>
    <property type="match status" value="1"/>
</dbReference>
<accession>B3RR66</accession>
<feature type="coiled-coil region" evidence="2">
    <location>
        <begin position="1365"/>
        <end position="1392"/>
    </location>
</feature>